<dbReference type="GO" id="GO:0006351">
    <property type="term" value="P:DNA-templated transcription"/>
    <property type="evidence" value="ECO:0007669"/>
    <property type="project" value="TreeGrafter"/>
</dbReference>
<reference evidence="6 7" key="2">
    <citation type="journal article" date="2022" name="Mar. Drugs">
        <title>Bioassay-Guided Fractionation Leads to the Detection of Cholic Acid Generated by the Rare Thalassomonas sp.</title>
        <authorList>
            <person name="Pheiffer F."/>
            <person name="Schneider Y.K."/>
            <person name="Hansen E.H."/>
            <person name="Andersen J.H."/>
            <person name="Isaksson J."/>
            <person name="Busche T."/>
            <person name="R C."/>
            <person name="Kalinowski J."/>
            <person name="Zyl L.V."/>
            <person name="Trindade M."/>
        </authorList>
    </citation>
    <scope>NUCLEOTIDE SEQUENCE [LARGE SCALE GENOMIC DNA]</scope>
    <source>
        <strain evidence="6 7">A5K-106</strain>
    </source>
</reference>
<dbReference type="Pfam" id="PF00126">
    <property type="entry name" value="HTH_1"/>
    <property type="match status" value="1"/>
</dbReference>
<protein>
    <submittedName>
        <fullName evidence="6">LysR family transcriptional regulator</fullName>
    </submittedName>
</protein>
<comment type="similarity">
    <text evidence="1">Belongs to the LysR transcriptional regulatory family.</text>
</comment>
<name>A0AAF0C1I6_9GAMM</name>
<evidence type="ECO:0000313" key="7">
    <source>
        <dbReference type="Proteomes" id="UP000032568"/>
    </source>
</evidence>
<dbReference type="InterPro" id="IPR058163">
    <property type="entry name" value="LysR-type_TF_proteobact-type"/>
</dbReference>
<dbReference type="PANTHER" id="PTHR30537:SF3">
    <property type="entry name" value="TRANSCRIPTIONAL REGULATORY PROTEIN"/>
    <property type="match status" value="1"/>
</dbReference>
<evidence type="ECO:0000256" key="4">
    <source>
        <dbReference type="ARBA" id="ARBA00023163"/>
    </source>
</evidence>
<feature type="domain" description="HTH lysR-type" evidence="5">
    <location>
        <begin position="17"/>
        <end position="74"/>
    </location>
</feature>
<keyword evidence="3" id="KW-0238">DNA-binding</keyword>
<dbReference type="Gene3D" id="3.40.190.290">
    <property type="match status" value="1"/>
</dbReference>
<sequence length="307" mass="34873">MSEYAMQVCIFAEMVMDKWNELRTAYKLAQLKTLSATAQALSVHRSTVMRHVDALEENLGVTLFQRNDKGYIPTEAGLEIMRLGEVTDSQFSQLTARLKTKEQTLAGKITITCVAEIAGMLMPSIKQYQCQHPKMRIDIIGDLRNFNLEYGEADLAVRVGSKPETPDNVPFSLSEIKLGLCASKNYIEDFGMPNERELAQHKFIALKDRPEHLLWNEWIYHHVPEENIVVSASSQQILTHALFTGCGIGVLPQETINNNRDLVALSLGEEWSIPVWALVHRDMVKMPKIRKFVDTLLAQEKWTVDLF</sequence>
<dbReference type="SUPFAM" id="SSF46785">
    <property type="entry name" value="Winged helix' DNA-binding domain"/>
    <property type="match status" value="1"/>
</dbReference>
<dbReference type="EMBL" id="CP059735">
    <property type="protein sequence ID" value="WDD96774.1"/>
    <property type="molecule type" value="Genomic_DNA"/>
</dbReference>
<keyword evidence="7" id="KW-1185">Reference proteome</keyword>
<dbReference type="Pfam" id="PF03466">
    <property type="entry name" value="LysR_substrate"/>
    <property type="match status" value="1"/>
</dbReference>
<dbReference type="InterPro" id="IPR036390">
    <property type="entry name" value="WH_DNA-bd_sf"/>
</dbReference>
<dbReference type="PANTHER" id="PTHR30537">
    <property type="entry name" value="HTH-TYPE TRANSCRIPTIONAL REGULATOR"/>
    <property type="match status" value="1"/>
</dbReference>
<dbReference type="InterPro" id="IPR000847">
    <property type="entry name" value="LysR_HTH_N"/>
</dbReference>
<gene>
    <name evidence="6" type="ORF">SG35_015465</name>
</gene>
<dbReference type="Gene3D" id="1.10.10.10">
    <property type="entry name" value="Winged helix-like DNA-binding domain superfamily/Winged helix DNA-binding domain"/>
    <property type="match status" value="1"/>
</dbReference>
<dbReference type="PROSITE" id="PS50931">
    <property type="entry name" value="HTH_LYSR"/>
    <property type="match status" value="1"/>
</dbReference>
<dbReference type="SUPFAM" id="SSF53850">
    <property type="entry name" value="Periplasmic binding protein-like II"/>
    <property type="match status" value="1"/>
</dbReference>
<evidence type="ECO:0000259" key="5">
    <source>
        <dbReference type="PROSITE" id="PS50931"/>
    </source>
</evidence>
<dbReference type="GO" id="GO:0043565">
    <property type="term" value="F:sequence-specific DNA binding"/>
    <property type="evidence" value="ECO:0007669"/>
    <property type="project" value="TreeGrafter"/>
</dbReference>
<keyword evidence="2" id="KW-0805">Transcription regulation</keyword>
<evidence type="ECO:0000256" key="2">
    <source>
        <dbReference type="ARBA" id="ARBA00023015"/>
    </source>
</evidence>
<keyword evidence="4" id="KW-0804">Transcription</keyword>
<dbReference type="AlphaFoldDB" id="A0AAF0C1I6"/>
<evidence type="ECO:0000313" key="6">
    <source>
        <dbReference type="EMBL" id="WDD96774.1"/>
    </source>
</evidence>
<proteinExistence type="inferred from homology"/>
<dbReference type="Proteomes" id="UP000032568">
    <property type="component" value="Chromosome"/>
</dbReference>
<dbReference type="GO" id="GO:0003700">
    <property type="term" value="F:DNA-binding transcription factor activity"/>
    <property type="evidence" value="ECO:0007669"/>
    <property type="project" value="InterPro"/>
</dbReference>
<evidence type="ECO:0000256" key="3">
    <source>
        <dbReference type="ARBA" id="ARBA00023125"/>
    </source>
</evidence>
<evidence type="ECO:0000256" key="1">
    <source>
        <dbReference type="ARBA" id="ARBA00009437"/>
    </source>
</evidence>
<dbReference type="KEGG" id="tact:SG35_015465"/>
<organism evidence="6 7">
    <name type="scientific">Thalassomonas actiniarum</name>
    <dbReference type="NCBI Taxonomy" id="485447"/>
    <lineage>
        <taxon>Bacteria</taxon>
        <taxon>Pseudomonadati</taxon>
        <taxon>Pseudomonadota</taxon>
        <taxon>Gammaproteobacteria</taxon>
        <taxon>Alteromonadales</taxon>
        <taxon>Colwelliaceae</taxon>
        <taxon>Thalassomonas</taxon>
    </lineage>
</organism>
<accession>A0AAF0C1I6</accession>
<dbReference type="RefSeq" id="WP_053043303.1">
    <property type="nucleotide sequence ID" value="NZ_CP059735.1"/>
</dbReference>
<reference evidence="6 7" key="1">
    <citation type="journal article" date="2015" name="Genome Announc.">
        <title>Draft Genome Sequences of Marine Isolates of Thalassomonas viridans and Thalassomonas actiniarum.</title>
        <authorList>
            <person name="Olonade I."/>
            <person name="van Zyl L.J."/>
            <person name="Trindade M."/>
        </authorList>
    </citation>
    <scope>NUCLEOTIDE SEQUENCE [LARGE SCALE GENOMIC DNA]</scope>
    <source>
        <strain evidence="6 7">A5K-106</strain>
    </source>
</reference>
<dbReference type="InterPro" id="IPR036388">
    <property type="entry name" value="WH-like_DNA-bd_sf"/>
</dbReference>
<dbReference type="InterPro" id="IPR005119">
    <property type="entry name" value="LysR_subst-bd"/>
</dbReference>